<sequence length="28" mass="3625">MFSIFVKIRNYMNYFYIYTRQCSELEKH</sequence>
<dbReference type="AlphaFoldDB" id="A0A0E9UYQ0"/>
<proteinExistence type="predicted"/>
<organism evidence="1">
    <name type="scientific">Anguilla anguilla</name>
    <name type="common">European freshwater eel</name>
    <name type="synonym">Muraena anguilla</name>
    <dbReference type="NCBI Taxonomy" id="7936"/>
    <lineage>
        <taxon>Eukaryota</taxon>
        <taxon>Metazoa</taxon>
        <taxon>Chordata</taxon>
        <taxon>Craniata</taxon>
        <taxon>Vertebrata</taxon>
        <taxon>Euteleostomi</taxon>
        <taxon>Actinopterygii</taxon>
        <taxon>Neopterygii</taxon>
        <taxon>Teleostei</taxon>
        <taxon>Anguilliformes</taxon>
        <taxon>Anguillidae</taxon>
        <taxon>Anguilla</taxon>
    </lineage>
</organism>
<protein>
    <submittedName>
        <fullName evidence="1">Uncharacterized protein</fullName>
    </submittedName>
</protein>
<dbReference type="EMBL" id="GBXM01037711">
    <property type="protein sequence ID" value="JAH70866.1"/>
    <property type="molecule type" value="Transcribed_RNA"/>
</dbReference>
<name>A0A0E9UYQ0_ANGAN</name>
<evidence type="ECO:0000313" key="1">
    <source>
        <dbReference type="EMBL" id="JAH70866.1"/>
    </source>
</evidence>
<reference evidence="1" key="2">
    <citation type="journal article" date="2015" name="Fish Shellfish Immunol.">
        <title>Early steps in the European eel (Anguilla anguilla)-Vibrio vulnificus interaction in the gills: Role of the RtxA13 toxin.</title>
        <authorList>
            <person name="Callol A."/>
            <person name="Pajuelo D."/>
            <person name="Ebbesson L."/>
            <person name="Teles M."/>
            <person name="MacKenzie S."/>
            <person name="Amaro C."/>
        </authorList>
    </citation>
    <scope>NUCLEOTIDE SEQUENCE</scope>
</reference>
<accession>A0A0E9UYQ0</accession>
<reference evidence="1" key="1">
    <citation type="submission" date="2014-11" db="EMBL/GenBank/DDBJ databases">
        <authorList>
            <person name="Amaro Gonzalez C."/>
        </authorList>
    </citation>
    <scope>NUCLEOTIDE SEQUENCE</scope>
</reference>